<comment type="caution">
    <text evidence="10">Lacks conserved residue(s) required for the propagation of feature annotation.</text>
</comment>
<dbReference type="InterPro" id="IPR027417">
    <property type="entry name" value="P-loop_NTPase"/>
</dbReference>
<evidence type="ECO:0000256" key="4">
    <source>
        <dbReference type="ARBA" id="ARBA00022679"/>
    </source>
</evidence>
<comment type="cofactor">
    <cofactor evidence="1 10">
        <name>Mg(2+)</name>
        <dbReference type="ChEBI" id="CHEBI:18420"/>
    </cofactor>
</comment>
<dbReference type="PANTHER" id="PTHR11088:SF60">
    <property type="entry name" value="TRNA DIMETHYLALLYLTRANSFERASE"/>
    <property type="match status" value="1"/>
</dbReference>
<keyword evidence="8 10" id="KW-0460">Magnesium</keyword>
<evidence type="ECO:0000256" key="10">
    <source>
        <dbReference type="HAMAP-Rule" id="MF_00185"/>
    </source>
</evidence>
<reference evidence="14 15" key="1">
    <citation type="submission" date="2019-01" db="EMBL/GenBank/DDBJ databases">
        <title>Insights into ecological role of a new deltaproteobacterial order Candidatus Sinidesulfobacterales (Sva0485) by metagenomics and metatranscriptomics.</title>
        <authorList>
            <person name="Tan S."/>
            <person name="Liu J."/>
            <person name="Fang Y."/>
            <person name="Hedlund B.P."/>
            <person name="Lian Z.H."/>
            <person name="Huang L.Y."/>
            <person name="Li J.T."/>
            <person name="Huang L.N."/>
            <person name="Li W.J."/>
            <person name="Jiang H.C."/>
            <person name="Dong H.L."/>
            <person name="Shu W.S."/>
        </authorList>
    </citation>
    <scope>NUCLEOTIDE SEQUENCE [LARGE SCALE GENOMIC DNA]</scope>
    <source>
        <strain evidence="14">AP3</strain>
    </source>
</reference>
<feature type="binding site" evidence="10">
    <location>
        <begin position="12"/>
        <end position="19"/>
    </location>
    <ligand>
        <name>ATP</name>
        <dbReference type="ChEBI" id="CHEBI:30616"/>
    </ligand>
</feature>
<comment type="function">
    <text evidence="2 10 12">Catalyzes the transfer of a dimethylallyl group onto the adenine at position 37 in tRNAs that read codons beginning with uridine, leading to the formation of N6-(dimethylallyl)adenosine (i(6)A).</text>
</comment>
<keyword evidence="7 10" id="KW-0067">ATP-binding</keyword>
<evidence type="ECO:0000313" key="15">
    <source>
        <dbReference type="Proteomes" id="UP000320813"/>
    </source>
</evidence>
<comment type="similarity">
    <text evidence="3 10 13">Belongs to the IPP transferase family.</text>
</comment>
<dbReference type="Pfam" id="PF01715">
    <property type="entry name" value="IPPT"/>
    <property type="match status" value="1"/>
</dbReference>
<evidence type="ECO:0000256" key="12">
    <source>
        <dbReference type="RuleBase" id="RU003784"/>
    </source>
</evidence>
<dbReference type="InterPro" id="IPR018022">
    <property type="entry name" value="IPT"/>
</dbReference>
<protein>
    <recommendedName>
        <fullName evidence="10">tRNA dimethylallyltransferase</fullName>
        <ecNumber evidence="10">2.5.1.75</ecNumber>
    </recommendedName>
    <alternativeName>
        <fullName evidence="10">Dimethylallyl diphosphate:tRNA dimethylallyltransferase</fullName>
        <shortName evidence="10">DMAPP:tRNA dimethylallyltransferase</shortName>
        <shortName evidence="10">DMATase</shortName>
    </alternativeName>
    <alternativeName>
        <fullName evidence="10">Isopentenyl-diphosphate:tRNA isopentenyltransferase</fullName>
        <shortName evidence="10">IPP transferase</shortName>
        <shortName evidence="10">IPPT</shortName>
        <shortName evidence="10">IPTase</shortName>
    </alternativeName>
</protein>
<name>A0A519BA71_9DELT</name>
<dbReference type="SUPFAM" id="SSF52540">
    <property type="entry name" value="P-loop containing nucleoside triphosphate hydrolases"/>
    <property type="match status" value="1"/>
</dbReference>
<dbReference type="InterPro" id="IPR039657">
    <property type="entry name" value="Dimethylallyltransferase"/>
</dbReference>
<dbReference type="HAMAP" id="MF_00185">
    <property type="entry name" value="IPP_trans"/>
    <property type="match status" value="1"/>
</dbReference>
<dbReference type="PANTHER" id="PTHR11088">
    <property type="entry name" value="TRNA DIMETHYLALLYLTRANSFERASE"/>
    <property type="match status" value="1"/>
</dbReference>
<evidence type="ECO:0000256" key="3">
    <source>
        <dbReference type="ARBA" id="ARBA00005842"/>
    </source>
</evidence>
<dbReference type="AlphaFoldDB" id="A0A519BA71"/>
<evidence type="ECO:0000256" key="7">
    <source>
        <dbReference type="ARBA" id="ARBA00022840"/>
    </source>
</evidence>
<evidence type="ECO:0000256" key="2">
    <source>
        <dbReference type="ARBA" id="ARBA00003213"/>
    </source>
</evidence>
<organism evidence="14 15">
    <name type="scientific">Candidatus Acidulodesulfobacterium ferriphilum</name>
    <dbReference type="NCBI Taxonomy" id="2597223"/>
    <lineage>
        <taxon>Bacteria</taxon>
        <taxon>Deltaproteobacteria</taxon>
        <taxon>Candidatus Acidulodesulfobacterales</taxon>
        <taxon>Candidatus Acidulodesulfobacterium</taxon>
    </lineage>
</organism>
<feature type="region of interest" description="Interaction with substrate tRNA" evidence="10">
    <location>
        <begin position="39"/>
        <end position="42"/>
    </location>
</feature>
<gene>
    <name evidence="10 14" type="primary">miaA</name>
    <name evidence="14" type="ORF">EVJ47_07690</name>
</gene>
<evidence type="ECO:0000256" key="1">
    <source>
        <dbReference type="ARBA" id="ARBA00001946"/>
    </source>
</evidence>
<evidence type="ECO:0000256" key="9">
    <source>
        <dbReference type="ARBA" id="ARBA00049563"/>
    </source>
</evidence>
<comment type="catalytic activity">
    <reaction evidence="9 10 11">
        <text>adenosine(37) in tRNA + dimethylallyl diphosphate = N(6)-dimethylallyladenosine(37) in tRNA + diphosphate</text>
        <dbReference type="Rhea" id="RHEA:26482"/>
        <dbReference type="Rhea" id="RHEA-COMP:10162"/>
        <dbReference type="Rhea" id="RHEA-COMP:10375"/>
        <dbReference type="ChEBI" id="CHEBI:33019"/>
        <dbReference type="ChEBI" id="CHEBI:57623"/>
        <dbReference type="ChEBI" id="CHEBI:74411"/>
        <dbReference type="ChEBI" id="CHEBI:74415"/>
        <dbReference type="EC" id="2.5.1.75"/>
    </reaction>
</comment>
<dbReference type="GO" id="GO:0006400">
    <property type="term" value="P:tRNA modification"/>
    <property type="evidence" value="ECO:0007669"/>
    <property type="project" value="TreeGrafter"/>
</dbReference>
<evidence type="ECO:0000313" key="14">
    <source>
        <dbReference type="EMBL" id="RZD14108.1"/>
    </source>
</evidence>
<comment type="caution">
    <text evidence="14">The sequence shown here is derived from an EMBL/GenBank/DDBJ whole genome shotgun (WGS) entry which is preliminary data.</text>
</comment>
<evidence type="ECO:0000256" key="6">
    <source>
        <dbReference type="ARBA" id="ARBA00022741"/>
    </source>
</evidence>
<keyword evidence="6 10" id="KW-0547">Nucleotide-binding</keyword>
<dbReference type="Proteomes" id="UP000320813">
    <property type="component" value="Unassembled WGS sequence"/>
</dbReference>
<evidence type="ECO:0000256" key="8">
    <source>
        <dbReference type="ARBA" id="ARBA00022842"/>
    </source>
</evidence>
<evidence type="ECO:0000256" key="5">
    <source>
        <dbReference type="ARBA" id="ARBA00022694"/>
    </source>
</evidence>
<dbReference type="Gene3D" id="1.10.20.140">
    <property type="match status" value="1"/>
</dbReference>
<dbReference type="GO" id="GO:0052381">
    <property type="term" value="F:tRNA dimethylallyltransferase activity"/>
    <property type="evidence" value="ECO:0007669"/>
    <property type="project" value="UniProtKB-UniRule"/>
</dbReference>
<feature type="site" description="Interaction with substrate tRNA" evidence="10">
    <location>
        <position position="128"/>
    </location>
</feature>
<accession>A0A519BA71</accession>
<proteinExistence type="inferred from homology"/>
<feature type="region of interest" description="Interaction with substrate tRNA" evidence="10">
    <location>
        <begin position="164"/>
        <end position="168"/>
    </location>
</feature>
<dbReference type="EC" id="2.5.1.75" evidence="10"/>
<keyword evidence="4 10" id="KW-0808">Transferase</keyword>
<dbReference type="NCBIfam" id="TIGR00174">
    <property type="entry name" value="miaA"/>
    <property type="match status" value="1"/>
</dbReference>
<dbReference type="Gene3D" id="3.40.50.300">
    <property type="entry name" value="P-loop containing nucleotide triphosphate hydrolases"/>
    <property type="match status" value="1"/>
</dbReference>
<evidence type="ECO:0000256" key="13">
    <source>
        <dbReference type="RuleBase" id="RU003785"/>
    </source>
</evidence>
<keyword evidence="5 10" id="KW-0819">tRNA processing</keyword>
<evidence type="ECO:0000256" key="11">
    <source>
        <dbReference type="RuleBase" id="RU003783"/>
    </source>
</evidence>
<dbReference type="EMBL" id="SGBD01000004">
    <property type="protein sequence ID" value="RZD14108.1"/>
    <property type="molecule type" value="Genomic_DNA"/>
</dbReference>
<comment type="subunit">
    <text evidence="10">Monomer.</text>
</comment>
<feature type="site" description="Interaction with substrate tRNA" evidence="10">
    <location>
        <position position="105"/>
    </location>
</feature>
<sequence length="320" mass="36599">MSNLQKIVIIGGVTCAGKTETSLKLTERLPFKFEIVNFDSLCFYKYFDIGTAKPYESAKKSVKHHLFDIKYPDEEYNAHSFAEDARHTINGITKKGKIPLFVGGTALYMKSLIYGFSPIPELSKSKYRQKMVELIDKLGTAAVYEKLKEVDPAYAKKISPNDKQRIARAYEVYDATGRPFSSYLSKNPFGKPLYDYLYFILIPPKDYLASCIIKRTDAILKAGLIDEIKGIIDKGCPEDSKPFKSIGYKEGIMYLNKEINTDEELFQRIAAATRQYAKRQATYFKKVENGIIITQTDIEERLEIMEKHLKNFLIKGVNHK</sequence>
<dbReference type="GO" id="GO:0005524">
    <property type="term" value="F:ATP binding"/>
    <property type="evidence" value="ECO:0007669"/>
    <property type="project" value="UniProtKB-UniRule"/>
</dbReference>
<feature type="binding site" evidence="10">
    <location>
        <begin position="14"/>
        <end position="19"/>
    </location>
    <ligand>
        <name>substrate</name>
    </ligand>
</feature>